<organism evidence="2 3">
    <name type="scientific">Bowdeniella nasicola</name>
    <dbReference type="NCBI Taxonomy" id="208480"/>
    <lineage>
        <taxon>Bacteria</taxon>
        <taxon>Bacillati</taxon>
        <taxon>Actinomycetota</taxon>
        <taxon>Actinomycetes</taxon>
        <taxon>Actinomycetales</taxon>
        <taxon>Actinomycetaceae</taxon>
        <taxon>Bowdeniella</taxon>
    </lineage>
</organism>
<evidence type="ECO:0000313" key="2">
    <source>
        <dbReference type="EMBL" id="OKL54756.1"/>
    </source>
</evidence>
<gene>
    <name evidence="2" type="ORF">BSZ39_02415</name>
</gene>
<comment type="caution">
    <text evidence="2">The sequence shown here is derived from an EMBL/GenBank/DDBJ whole genome shotgun (WGS) entry which is preliminary data.</text>
</comment>
<feature type="compositionally biased region" description="Basic and acidic residues" evidence="1">
    <location>
        <begin position="14"/>
        <end position="24"/>
    </location>
</feature>
<dbReference type="Proteomes" id="UP000185628">
    <property type="component" value="Unassembled WGS sequence"/>
</dbReference>
<keyword evidence="3" id="KW-1185">Reference proteome</keyword>
<protein>
    <submittedName>
        <fullName evidence="2">Uncharacterized protein</fullName>
    </submittedName>
</protein>
<dbReference type="AlphaFoldDB" id="A0A1Q5Q4M3"/>
<sequence>MRKKKPRRVTVLSEVDKREREANKDAPVQRSHSSVLPTASESESAGAWHDGDDSNDARLLENLPPHWGRQ</sequence>
<feature type="compositionally biased region" description="Basic and acidic residues" evidence="1">
    <location>
        <begin position="49"/>
        <end position="59"/>
    </location>
</feature>
<evidence type="ECO:0000256" key="1">
    <source>
        <dbReference type="SAM" id="MobiDB-lite"/>
    </source>
</evidence>
<evidence type="ECO:0000313" key="3">
    <source>
        <dbReference type="Proteomes" id="UP000185628"/>
    </source>
</evidence>
<dbReference type="RefSeq" id="WP_073715803.1">
    <property type="nucleotide sequence ID" value="NZ_MQVR01000008.1"/>
</dbReference>
<dbReference type="EMBL" id="MQVR01000008">
    <property type="protein sequence ID" value="OKL54756.1"/>
    <property type="molecule type" value="Genomic_DNA"/>
</dbReference>
<name>A0A1Q5Q4M3_9ACTO</name>
<feature type="region of interest" description="Disordered" evidence="1">
    <location>
        <begin position="1"/>
        <end position="70"/>
    </location>
</feature>
<proteinExistence type="predicted"/>
<dbReference type="OrthoDB" id="3255161at2"/>
<feature type="compositionally biased region" description="Polar residues" evidence="1">
    <location>
        <begin position="30"/>
        <end position="43"/>
    </location>
</feature>
<reference evidence="3" key="1">
    <citation type="submission" date="2016-12" db="EMBL/GenBank/DDBJ databases">
        <authorList>
            <person name="Meng X."/>
        </authorList>
    </citation>
    <scope>NUCLEOTIDE SEQUENCE [LARGE SCALE GENOMIC DNA]</scope>
    <source>
        <strain evidence="3">DSM 19116</strain>
    </source>
</reference>
<accession>A0A1Q5Q4M3</accession>